<dbReference type="AlphaFoldDB" id="A0A9K3PUH3"/>
<evidence type="ECO:0000313" key="1">
    <source>
        <dbReference type="EMBL" id="KAG7360177.1"/>
    </source>
</evidence>
<name>A0A9K3PUH3_9STRA</name>
<dbReference type="Proteomes" id="UP000693970">
    <property type="component" value="Unassembled WGS sequence"/>
</dbReference>
<dbReference type="OrthoDB" id="46637at2759"/>
<evidence type="ECO:0000313" key="2">
    <source>
        <dbReference type="Proteomes" id="UP000693970"/>
    </source>
</evidence>
<organism evidence="1 2">
    <name type="scientific">Nitzschia inconspicua</name>
    <dbReference type="NCBI Taxonomy" id="303405"/>
    <lineage>
        <taxon>Eukaryota</taxon>
        <taxon>Sar</taxon>
        <taxon>Stramenopiles</taxon>
        <taxon>Ochrophyta</taxon>
        <taxon>Bacillariophyta</taxon>
        <taxon>Bacillariophyceae</taxon>
        <taxon>Bacillariophycidae</taxon>
        <taxon>Bacillariales</taxon>
        <taxon>Bacillariaceae</taxon>
        <taxon>Nitzschia</taxon>
    </lineage>
</organism>
<reference evidence="1" key="1">
    <citation type="journal article" date="2021" name="Sci. Rep.">
        <title>Diploid genomic architecture of Nitzschia inconspicua, an elite biomass production diatom.</title>
        <authorList>
            <person name="Oliver A."/>
            <person name="Podell S."/>
            <person name="Pinowska A."/>
            <person name="Traller J.C."/>
            <person name="Smith S.R."/>
            <person name="McClure R."/>
            <person name="Beliaev A."/>
            <person name="Bohutskyi P."/>
            <person name="Hill E.A."/>
            <person name="Rabines A."/>
            <person name="Zheng H."/>
            <person name="Allen L.Z."/>
            <person name="Kuo A."/>
            <person name="Grigoriev I.V."/>
            <person name="Allen A.E."/>
            <person name="Hazlebeck D."/>
            <person name="Allen E.E."/>
        </authorList>
    </citation>
    <scope>NUCLEOTIDE SEQUENCE</scope>
    <source>
        <strain evidence="1">Hildebrandi</strain>
    </source>
</reference>
<accession>A0A9K3PUH3</accession>
<gene>
    <name evidence="1" type="ORF">IV203_035276</name>
</gene>
<dbReference type="EMBL" id="JAGRRH010000013">
    <property type="protein sequence ID" value="KAG7360177.1"/>
    <property type="molecule type" value="Genomic_DNA"/>
</dbReference>
<keyword evidence="2" id="KW-1185">Reference proteome</keyword>
<reference evidence="1" key="2">
    <citation type="submission" date="2021-04" db="EMBL/GenBank/DDBJ databases">
        <authorList>
            <person name="Podell S."/>
        </authorList>
    </citation>
    <scope>NUCLEOTIDE SEQUENCE</scope>
    <source>
        <strain evidence="1">Hildebrandi</strain>
    </source>
</reference>
<proteinExistence type="predicted"/>
<comment type="caution">
    <text evidence="1">The sequence shown here is derived from an EMBL/GenBank/DDBJ whole genome shotgun (WGS) entry which is preliminary data.</text>
</comment>
<sequence length="278" mass="30745">MAAAVLTSPSLDEQHALSGKGAEDAVERLRANVNRYTRANDRRMVLRSLKDAESMLQITLSTPILPPDICLSELEEELVEETVVLNNISFKPLSTVERKDVFTHAGMNSGCLVILKGLTERLCDEKSALLNEREHRLDGKTLYEKLVARLARTSAAVDIVEHLNALLGSSDLSIKHLASGQNIKVTTTPGIAITKSSSYGSSGYDASTEDKSIRLNLYESNGDVHMSMNLMLEIGLFRTKDTLMTRPWITLKAFLYERANLTSGENYRAAKIKTPSLY</sequence>
<protein>
    <submittedName>
        <fullName evidence="1">Uncharacterized protein</fullName>
    </submittedName>
</protein>